<dbReference type="Pfam" id="PF00656">
    <property type="entry name" value="Peptidase_C14"/>
    <property type="match status" value="1"/>
</dbReference>
<keyword evidence="3" id="KW-1185">Reference proteome</keyword>
<dbReference type="SUPFAM" id="SSF52129">
    <property type="entry name" value="Caspase-like"/>
    <property type="match status" value="1"/>
</dbReference>
<dbReference type="Gene3D" id="3.40.50.1460">
    <property type="match status" value="1"/>
</dbReference>
<comment type="caution">
    <text evidence="2">The sequence shown here is derived from an EMBL/GenBank/DDBJ whole genome shotgun (WGS) entry which is preliminary data.</text>
</comment>
<dbReference type="PANTHER" id="PTHR22576">
    <property type="entry name" value="MUCOSA ASSOCIATED LYMPHOID TISSUE LYMPHOMA TRANSLOCATION PROTEIN 1/PARACASPASE"/>
    <property type="match status" value="1"/>
</dbReference>
<dbReference type="GO" id="GO:0006508">
    <property type="term" value="P:proteolysis"/>
    <property type="evidence" value="ECO:0007669"/>
    <property type="project" value="InterPro"/>
</dbReference>
<gene>
    <name evidence="2" type="ORF">EV671_101379</name>
</gene>
<dbReference type="AlphaFoldDB" id="A0A4R3UYP6"/>
<evidence type="ECO:0000313" key="2">
    <source>
        <dbReference type="EMBL" id="TCU96312.1"/>
    </source>
</evidence>
<dbReference type="PROSITE" id="PS50208">
    <property type="entry name" value="CASPASE_P20"/>
    <property type="match status" value="1"/>
</dbReference>
<sequence length="468" mass="50555">MSPNPGNPIMTTDSPADLRRRTVLEALPVLLAGAPALGQARPDEANASPPTRLALLVGNRDYPEPDDLPPTHKNVQDLRAALEQRGFSVTDALDVDAARTRQAIEGFAASVRSGPSDTVAFFYFTGHGLQLDAESLLVGAGTSPKAKAEVLGRNSVSVIKDVVERMPQRPDALTICVIDACRTNIRAAVQASDGLNQIEVPPGFLVAFSTGAGKPAIAPASANLSTFYTASLVKMLKSADEEATWSDFFSIVRLDVLNTMRNYPVEAVRALAQDSFIAKDVRRPVTLARPAQADAAPPPAPPRAPDDLEDWAAVDRSIWPQEVAQLADGYLQHHPQGRRATAALAAREGAKEASQVLRRSDVRLFRTAFNVSDDMPEEIRADIHKSARGDKDAAARVARSYRDSNTPSAPGRYEGWLQYAAGLGNGIAAYELALHYRRSAQPLLAAQFESRARELGYTPPPTLDHYRK</sequence>
<dbReference type="PANTHER" id="PTHR22576:SF37">
    <property type="entry name" value="MUCOSA-ASSOCIATED LYMPHOID TISSUE LYMPHOMA TRANSLOCATION PROTEIN 1"/>
    <property type="match status" value="1"/>
</dbReference>
<dbReference type="InterPro" id="IPR052039">
    <property type="entry name" value="Caspase-related_regulators"/>
</dbReference>
<feature type="domain" description="Caspase family p20" evidence="1">
    <location>
        <begin position="50"/>
        <end position="130"/>
    </location>
</feature>
<dbReference type="InterPro" id="IPR006311">
    <property type="entry name" value="TAT_signal"/>
</dbReference>
<protein>
    <submittedName>
        <fullName evidence="2">Caspase domain-containing protein</fullName>
    </submittedName>
</protein>
<evidence type="ECO:0000313" key="3">
    <source>
        <dbReference type="Proteomes" id="UP000295110"/>
    </source>
</evidence>
<name>A0A4R3UYP6_ROSSA</name>
<dbReference type="EMBL" id="SMBU01000013">
    <property type="protein sequence ID" value="TCU96312.1"/>
    <property type="molecule type" value="Genomic_DNA"/>
</dbReference>
<dbReference type="PROSITE" id="PS51318">
    <property type="entry name" value="TAT"/>
    <property type="match status" value="1"/>
</dbReference>
<dbReference type="InterPro" id="IPR001309">
    <property type="entry name" value="Pept_C14_p20"/>
</dbReference>
<dbReference type="InterPro" id="IPR011600">
    <property type="entry name" value="Pept_C14_caspase"/>
</dbReference>
<dbReference type="OrthoDB" id="9768004at2"/>
<evidence type="ECO:0000259" key="1">
    <source>
        <dbReference type="PROSITE" id="PS50208"/>
    </source>
</evidence>
<proteinExistence type="predicted"/>
<accession>A0A4R3UYP6</accession>
<dbReference type="InterPro" id="IPR029030">
    <property type="entry name" value="Caspase-like_dom_sf"/>
</dbReference>
<dbReference type="Proteomes" id="UP000295110">
    <property type="component" value="Unassembled WGS sequence"/>
</dbReference>
<organism evidence="2 3">
    <name type="scientific">Roseateles saccharophilus</name>
    <name type="common">Pseudomonas saccharophila</name>
    <dbReference type="NCBI Taxonomy" id="304"/>
    <lineage>
        <taxon>Bacteria</taxon>
        <taxon>Pseudomonadati</taxon>
        <taxon>Pseudomonadota</taxon>
        <taxon>Betaproteobacteria</taxon>
        <taxon>Burkholderiales</taxon>
        <taxon>Sphaerotilaceae</taxon>
        <taxon>Roseateles</taxon>
    </lineage>
</organism>
<dbReference type="GO" id="GO:0004197">
    <property type="term" value="F:cysteine-type endopeptidase activity"/>
    <property type="evidence" value="ECO:0007669"/>
    <property type="project" value="InterPro"/>
</dbReference>
<reference evidence="2 3" key="1">
    <citation type="submission" date="2019-03" db="EMBL/GenBank/DDBJ databases">
        <title>Genomic Encyclopedia of Type Strains, Phase IV (KMG-IV): sequencing the most valuable type-strain genomes for metagenomic binning, comparative biology and taxonomic classification.</title>
        <authorList>
            <person name="Goeker M."/>
        </authorList>
    </citation>
    <scope>NUCLEOTIDE SEQUENCE [LARGE SCALE GENOMIC DNA]</scope>
    <source>
        <strain evidence="2 3">DSM 654</strain>
    </source>
</reference>